<dbReference type="Pfam" id="PF00144">
    <property type="entry name" value="Beta-lactamase"/>
    <property type="match status" value="1"/>
</dbReference>
<evidence type="ECO:0000259" key="1">
    <source>
        <dbReference type="Pfam" id="PF00144"/>
    </source>
</evidence>
<proteinExistence type="predicted"/>
<sequence>MKRKSVLIIVVSLLVATILGIGFYVEQSFKSETQVPTQSDSKSRKDYKSLTPKQKVEYKIKHLGLKNYSVLIIKNNKIWISDSKGNEDTSEYLINSVQKLMTAALIAKEAQNGKLQLSDKIGKWYPKMIGGNQVTVRNLISMTSGLATFENNILTEPYSSDQSDLNKHVSNTYLINTSLNKWHYNSLNYIYLSGILEKVENSSYEKIFRKYYIQPLKLKHTNFYWDEIESKDFLLGNEYSRMNRKFAPVNVKKASVAAHHMMGAGSVTMSNLDLATTLRYILSKRMLNERSKVDLYKVTKKGGYNGGFYNYGTYKSANGTGLGYYTFLRTDNTGKNIVIIQSNYTKRGKFRHYKRQIDKIWKETNK</sequence>
<dbReference type="EMBL" id="JBETVU010000013">
    <property type="protein sequence ID" value="MES5150949.1"/>
    <property type="molecule type" value="Genomic_DNA"/>
</dbReference>
<keyword evidence="2" id="KW-0378">Hydrolase</keyword>
<comment type="caution">
    <text evidence="2">The sequence shown here is derived from an EMBL/GenBank/DDBJ whole genome shotgun (WGS) entry which is preliminary data.</text>
</comment>
<reference evidence="2" key="1">
    <citation type="submission" date="2024-06" db="EMBL/GenBank/DDBJ databases">
        <title>Vaginal Lactobacillus fatty acid response mechanisms reveal a metabolite-targeted strategy for bacterial vaginosis treatment.</title>
        <authorList>
            <person name="Zhu M."/>
            <person name="Blainey P.C."/>
            <person name="Bloom S.M."/>
            <person name="Kwon D.S."/>
        </authorList>
    </citation>
    <scope>NUCLEOTIDE SEQUENCE</scope>
    <source>
        <strain evidence="2">194_F1_1</strain>
    </source>
</reference>
<feature type="domain" description="Beta-lactamase-related" evidence="1">
    <location>
        <begin position="67"/>
        <end position="355"/>
    </location>
</feature>
<evidence type="ECO:0000313" key="2">
    <source>
        <dbReference type="EMBL" id="MES5150949.1"/>
    </source>
</evidence>
<organism evidence="2 3">
    <name type="scientific">Lactobacillus crispatus</name>
    <dbReference type="NCBI Taxonomy" id="47770"/>
    <lineage>
        <taxon>Bacteria</taxon>
        <taxon>Bacillati</taxon>
        <taxon>Bacillota</taxon>
        <taxon>Bacilli</taxon>
        <taxon>Lactobacillales</taxon>
        <taxon>Lactobacillaceae</taxon>
        <taxon>Lactobacillus</taxon>
    </lineage>
</organism>
<dbReference type="SUPFAM" id="SSF56601">
    <property type="entry name" value="beta-lactamase/transpeptidase-like"/>
    <property type="match status" value="1"/>
</dbReference>
<keyword evidence="3" id="KW-1185">Reference proteome</keyword>
<protein>
    <submittedName>
        <fullName evidence="2">Serine hydrolase</fullName>
    </submittedName>
</protein>
<dbReference type="PANTHER" id="PTHR46825:SF9">
    <property type="entry name" value="BETA-LACTAMASE-RELATED DOMAIN-CONTAINING PROTEIN"/>
    <property type="match status" value="1"/>
</dbReference>
<dbReference type="RefSeq" id="WP_133476499.1">
    <property type="nucleotide sequence ID" value="NZ_JBETVU010000013.1"/>
</dbReference>
<dbReference type="Gene3D" id="3.40.710.10">
    <property type="entry name" value="DD-peptidase/beta-lactamase superfamily"/>
    <property type="match status" value="1"/>
</dbReference>
<dbReference type="InterPro" id="IPR012338">
    <property type="entry name" value="Beta-lactam/transpept-like"/>
</dbReference>
<dbReference type="InterPro" id="IPR050491">
    <property type="entry name" value="AmpC-like"/>
</dbReference>
<dbReference type="InterPro" id="IPR001466">
    <property type="entry name" value="Beta-lactam-related"/>
</dbReference>
<gene>
    <name evidence="2" type="ORF">ABVC42_14025</name>
</gene>
<dbReference type="Proteomes" id="UP001434419">
    <property type="component" value="Unassembled WGS sequence"/>
</dbReference>
<evidence type="ECO:0000313" key="3">
    <source>
        <dbReference type="Proteomes" id="UP001434419"/>
    </source>
</evidence>
<dbReference type="GO" id="GO:0016787">
    <property type="term" value="F:hydrolase activity"/>
    <property type="evidence" value="ECO:0007669"/>
    <property type="project" value="UniProtKB-KW"/>
</dbReference>
<dbReference type="PANTHER" id="PTHR46825">
    <property type="entry name" value="D-ALANYL-D-ALANINE-CARBOXYPEPTIDASE/ENDOPEPTIDASE AMPH"/>
    <property type="match status" value="1"/>
</dbReference>
<accession>A0ABV2BCZ9</accession>
<name>A0ABV2BCZ9_9LACO</name>